<sequence length="170" mass="18325">MSLRLKGLTIFVGGPIQHALKARALDEGLKGHLATAISLLEAYGAQVLSAHRAEKFGADTHLFTPDEVSRRDRAWMEQCDIFVAVLPMHPLDGTLLRTDGTHIELGWASALRRPIVLVTAMPIDASASHLLKGLATVAQVEHVAIDAFEREPAVLAQVLALIAERDAQAA</sequence>
<accession>A0A157QMK2</accession>
<organism evidence="1 2">
    <name type="scientific">Bordetella ansorpii</name>
    <dbReference type="NCBI Taxonomy" id="288768"/>
    <lineage>
        <taxon>Bacteria</taxon>
        <taxon>Pseudomonadati</taxon>
        <taxon>Pseudomonadota</taxon>
        <taxon>Betaproteobacteria</taxon>
        <taxon>Burkholderiales</taxon>
        <taxon>Alcaligenaceae</taxon>
        <taxon>Bordetella</taxon>
    </lineage>
</organism>
<dbReference type="GO" id="GO:0016740">
    <property type="term" value="F:transferase activity"/>
    <property type="evidence" value="ECO:0007669"/>
    <property type="project" value="UniProtKB-KW"/>
</dbReference>
<reference evidence="1 2" key="1">
    <citation type="submission" date="2016-03" db="EMBL/GenBank/DDBJ databases">
        <authorList>
            <consortium name="Pathogen Informatics"/>
        </authorList>
    </citation>
    <scope>NUCLEOTIDE SEQUENCE [LARGE SCALE GENOMIC DNA]</scope>
    <source>
        <strain evidence="1 2">NCTC13364</strain>
    </source>
</reference>
<proteinExistence type="predicted"/>
<dbReference type="RefSeq" id="WP_156523154.1">
    <property type="nucleotide sequence ID" value="NZ_FKBS01000025.1"/>
</dbReference>
<dbReference type="Proteomes" id="UP000077037">
    <property type="component" value="Unassembled WGS sequence"/>
</dbReference>
<dbReference type="EMBL" id="FKBS01000025">
    <property type="protein sequence ID" value="SAI46987.1"/>
    <property type="molecule type" value="Genomic_DNA"/>
</dbReference>
<evidence type="ECO:0000313" key="2">
    <source>
        <dbReference type="Proteomes" id="UP000077037"/>
    </source>
</evidence>
<evidence type="ECO:0000313" key="1">
    <source>
        <dbReference type="EMBL" id="SAI46987.1"/>
    </source>
</evidence>
<dbReference type="AlphaFoldDB" id="A0A157QMK2"/>
<dbReference type="SUPFAM" id="SSF52309">
    <property type="entry name" value="N-(deoxy)ribosyltransferase-like"/>
    <property type="match status" value="1"/>
</dbReference>
<protein>
    <submittedName>
        <fullName evidence="1">Nucleoside 2-deoxyribosyltransferase</fullName>
    </submittedName>
</protein>
<gene>
    <name evidence="1" type="ORF">SAMEA1982600_03749</name>
</gene>
<dbReference type="Pfam" id="PF05014">
    <property type="entry name" value="Nuc_deoxyrib_tr"/>
    <property type="match status" value="1"/>
</dbReference>
<name>A0A157QMK2_9BORD</name>
<dbReference type="OrthoDB" id="4743790at2"/>
<dbReference type="InterPro" id="IPR007710">
    <property type="entry name" value="Nucleoside_deoxyribTrfase"/>
</dbReference>
<keyword evidence="1" id="KW-0808">Transferase</keyword>
<dbReference type="Gene3D" id="3.40.50.450">
    <property type="match status" value="1"/>
</dbReference>